<protein>
    <submittedName>
        <fullName evidence="2">Uncharacterized protein</fullName>
    </submittedName>
</protein>
<evidence type="ECO:0000256" key="1">
    <source>
        <dbReference type="SAM" id="MobiDB-lite"/>
    </source>
</evidence>
<reference evidence="2 3" key="1">
    <citation type="submission" date="2015-10" db="EMBL/GenBank/DDBJ databases">
        <title>Transcriptomic analysis of a linuron degrading triple-species bacterial consortium.</title>
        <authorList>
            <person name="Albers P."/>
        </authorList>
    </citation>
    <scope>NUCLEOTIDE SEQUENCE [LARGE SCALE GENOMIC DNA]</scope>
    <source>
        <strain evidence="2 3">WDL6</strain>
    </source>
</reference>
<dbReference type="EMBL" id="LMTR01000025">
    <property type="protein sequence ID" value="KWT71323.1"/>
    <property type="molecule type" value="Genomic_DNA"/>
</dbReference>
<accession>A0A125NVZ6</accession>
<dbReference type="STRING" id="121290.APY04_0497"/>
<organism evidence="2 3">
    <name type="scientific">Hyphomicrobium sulfonivorans</name>
    <dbReference type="NCBI Taxonomy" id="121290"/>
    <lineage>
        <taxon>Bacteria</taxon>
        <taxon>Pseudomonadati</taxon>
        <taxon>Pseudomonadota</taxon>
        <taxon>Alphaproteobacteria</taxon>
        <taxon>Hyphomicrobiales</taxon>
        <taxon>Hyphomicrobiaceae</taxon>
        <taxon>Hyphomicrobium</taxon>
    </lineage>
</organism>
<keyword evidence="3" id="KW-1185">Reference proteome</keyword>
<dbReference type="Proteomes" id="UP000059074">
    <property type="component" value="Unassembled WGS sequence"/>
</dbReference>
<proteinExistence type="predicted"/>
<evidence type="ECO:0000313" key="2">
    <source>
        <dbReference type="EMBL" id="KWT71323.1"/>
    </source>
</evidence>
<dbReference type="PATRIC" id="fig|121290.4.peg.666"/>
<dbReference type="AlphaFoldDB" id="A0A125NVZ6"/>
<feature type="compositionally biased region" description="Basic residues" evidence="1">
    <location>
        <begin position="10"/>
        <end position="22"/>
    </location>
</feature>
<gene>
    <name evidence="2" type="ORF">APY04_0497</name>
</gene>
<sequence>MMCAAGSFCSRRRRKSNIHRRERTSVHGTDTEVELQGVADIGFMSPLRSHNQDAIGVPGIMHRHGWFL</sequence>
<name>A0A125NVZ6_HYPSL</name>
<evidence type="ECO:0000313" key="3">
    <source>
        <dbReference type="Proteomes" id="UP000059074"/>
    </source>
</evidence>
<feature type="region of interest" description="Disordered" evidence="1">
    <location>
        <begin position="1"/>
        <end position="27"/>
    </location>
</feature>
<comment type="caution">
    <text evidence="2">The sequence shown here is derived from an EMBL/GenBank/DDBJ whole genome shotgun (WGS) entry which is preliminary data.</text>
</comment>